<dbReference type="InterPro" id="IPR002048">
    <property type="entry name" value="EF_hand_dom"/>
</dbReference>
<dbReference type="Gene3D" id="1.10.238.10">
    <property type="entry name" value="EF-hand"/>
    <property type="match status" value="1"/>
</dbReference>
<dbReference type="InterPro" id="IPR011992">
    <property type="entry name" value="EF-hand-dom_pair"/>
</dbReference>
<keyword evidence="4" id="KW-0106">Calcium</keyword>
<keyword evidence="2" id="KW-0963">Cytoplasm</keyword>
<evidence type="ECO:0000256" key="6">
    <source>
        <dbReference type="SAM" id="MobiDB-lite"/>
    </source>
</evidence>
<dbReference type="GO" id="GO:0034454">
    <property type="term" value="P:microtubule anchoring at centrosome"/>
    <property type="evidence" value="ECO:0007669"/>
    <property type="project" value="TreeGrafter"/>
</dbReference>
<dbReference type="OrthoDB" id="6516409at2759"/>
<dbReference type="GO" id="GO:0005509">
    <property type="term" value="F:calcium ion binding"/>
    <property type="evidence" value="ECO:0007669"/>
    <property type="project" value="InterPro"/>
</dbReference>
<dbReference type="Pfam" id="PF13499">
    <property type="entry name" value="EF-hand_7"/>
    <property type="match status" value="1"/>
</dbReference>
<dbReference type="CDD" id="cd00051">
    <property type="entry name" value="EFh"/>
    <property type="match status" value="1"/>
</dbReference>
<reference evidence="8" key="1">
    <citation type="submission" date="2020-11" db="EMBL/GenBank/DDBJ databases">
        <authorList>
            <person name="Tran Van P."/>
        </authorList>
    </citation>
    <scope>NUCLEOTIDE SEQUENCE</scope>
</reference>
<dbReference type="EMBL" id="OC855862">
    <property type="protein sequence ID" value="CAD7622793.1"/>
    <property type="molecule type" value="Genomic_DNA"/>
</dbReference>
<accession>A0A7R9PVU8</accession>
<dbReference type="SUPFAM" id="SSF47473">
    <property type="entry name" value="EF-hand"/>
    <property type="match status" value="1"/>
</dbReference>
<name>A0A7R9PVU8_9ACAR</name>
<comment type="subcellular location">
    <subcellularLocation>
        <location evidence="1">Cytoplasm</location>
        <location evidence="1">Cytoskeleton</location>
        <location evidence="1">Microtubule organizing center</location>
        <location evidence="1">Centrosome</location>
    </subcellularLocation>
</comment>
<sequence>MNAEMDRDDTYVAQLYQVFNSCDIYGTGLLGEDELFTLCMRLQLDDKQTNYIITNLIGNDIIAKINFDDFKEIFVSLLTQTENNGEEQHLRLECHDMNAMNGVIDVKTVSFSNNESNNNSLQNDMNTEQYLKSIWERLGVGGNGYLNIDDLYRVCEHIGMVGINGDIIEQLFDKLDEDQDGRVSFDEFLDGLFRHDSTVPTDTNPISDCSDNSDNGLNLLQLPQECTHIASNASASSSLSQSQSNHLNDLGANSQENNNNLLQEHKSSFFDSTSTAYLSTLDPHRTG</sequence>
<evidence type="ECO:0000256" key="3">
    <source>
        <dbReference type="ARBA" id="ARBA00022553"/>
    </source>
</evidence>
<feature type="domain" description="EF-hand" evidence="7">
    <location>
        <begin position="126"/>
        <end position="161"/>
    </location>
</feature>
<evidence type="ECO:0000256" key="2">
    <source>
        <dbReference type="ARBA" id="ARBA00022490"/>
    </source>
</evidence>
<keyword evidence="3" id="KW-0597">Phosphoprotein</keyword>
<dbReference type="PANTHER" id="PTHR18905">
    <property type="entry name" value="NINEIN"/>
    <property type="match status" value="1"/>
</dbReference>
<feature type="domain" description="EF-hand" evidence="7">
    <location>
        <begin position="163"/>
        <end position="198"/>
    </location>
</feature>
<protein>
    <recommendedName>
        <fullName evidence="7">EF-hand domain-containing protein</fullName>
    </recommendedName>
</protein>
<keyword evidence="9" id="KW-1185">Reference proteome</keyword>
<dbReference type="SMART" id="SM00054">
    <property type="entry name" value="EFh"/>
    <property type="match status" value="3"/>
</dbReference>
<evidence type="ECO:0000313" key="8">
    <source>
        <dbReference type="EMBL" id="CAD7622793.1"/>
    </source>
</evidence>
<feature type="region of interest" description="Disordered" evidence="6">
    <location>
        <begin position="237"/>
        <end position="257"/>
    </location>
</feature>
<gene>
    <name evidence="8" type="ORF">OSB1V03_LOCUS3256</name>
</gene>
<dbReference type="GO" id="GO:0005813">
    <property type="term" value="C:centrosome"/>
    <property type="evidence" value="ECO:0007669"/>
    <property type="project" value="UniProtKB-SubCell"/>
</dbReference>
<dbReference type="AlphaFoldDB" id="A0A7R9PVU8"/>
<dbReference type="Proteomes" id="UP000759131">
    <property type="component" value="Unassembled WGS sequence"/>
</dbReference>
<evidence type="ECO:0000256" key="5">
    <source>
        <dbReference type="ARBA" id="ARBA00023212"/>
    </source>
</evidence>
<evidence type="ECO:0000256" key="1">
    <source>
        <dbReference type="ARBA" id="ARBA00004300"/>
    </source>
</evidence>
<evidence type="ECO:0000313" key="9">
    <source>
        <dbReference type="Proteomes" id="UP000759131"/>
    </source>
</evidence>
<organism evidence="8">
    <name type="scientific">Medioppia subpectinata</name>
    <dbReference type="NCBI Taxonomy" id="1979941"/>
    <lineage>
        <taxon>Eukaryota</taxon>
        <taxon>Metazoa</taxon>
        <taxon>Ecdysozoa</taxon>
        <taxon>Arthropoda</taxon>
        <taxon>Chelicerata</taxon>
        <taxon>Arachnida</taxon>
        <taxon>Acari</taxon>
        <taxon>Acariformes</taxon>
        <taxon>Sarcoptiformes</taxon>
        <taxon>Oribatida</taxon>
        <taxon>Brachypylina</taxon>
        <taxon>Oppioidea</taxon>
        <taxon>Oppiidae</taxon>
        <taxon>Medioppia</taxon>
    </lineage>
</organism>
<evidence type="ECO:0000256" key="4">
    <source>
        <dbReference type="ARBA" id="ARBA00022837"/>
    </source>
</evidence>
<dbReference type="PROSITE" id="PS50222">
    <property type="entry name" value="EF_HAND_2"/>
    <property type="match status" value="2"/>
</dbReference>
<feature type="compositionally biased region" description="Low complexity" evidence="6">
    <location>
        <begin position="237"/>
        <end position="248"/>
    </location>
</feature>
<proteinExistence type="predicted"/>
<keyword evidence="5" id="KW-0206">Cytoskeleton</keyword>
<dbReference type="EMBL" id="CAJPIZ010001287">
    <property type="protein sequence ID" value="CAG2103223.1"/>
    <property type="molecule type" value="Genomic_DNA"/>
</dbReference>
<dbReference type="InterPro" id="IPR018247">
    <property type="entry name" value="EF_Hand_1_Ca_BS"/>
</dbReference>
<dbReference type="PROSITE" id="PS00018">
    <property type="entry name" value="EF_HAND_1"/>
    <property type="match status" value="1"/>
</dbReference>
<evidence type="ECO:0000259" key="7">
    <source>
        <dbReference type="PROSITE" id="PS50222"/>
    </source>
</evidence>
<dbReference type="PANTHER" id="PTHR18905:SF13">
    <property type="entry name" value="NON-CENTROSOMAL MICROTUBULE ARRAY"/>
    <property type="match status" value="1"/>
</dbReference>